<keyword evidence="4" id="KW-0106">Calcium</keyword>
<reference evidence="6 7" key="1">
    <citation type="journal article" date="2012" name="Stand. Genomic Sci.">
        <title>Genome sequence of the ocean sediment bacterium Saccharomonospora marina type strain (XMU15(T)).</title>
        <authorList>
            <person name="Klenk H.P."/>
            <person name="Lu M."/>
            <person name="Lucas S."/>
            <person name="Lapidus A."/>
            <person name="Copeland A."/>
            <person name="Pitluck S."/>
            <person name="Goodwin L.A."/>
            <person name="Han C."/>
            <person name="Tapia R."/>
            <person name="Brambilla E.M."/>
            <person name="Potter G."/>
            <person name="Land M."/>
            <person name="Ivanova N."/>
            <person name="Rohde M."/>
            <person name="Goker M."/>
            <person name="Detter J.C."/>
            <person name="Li W.J."/>
            <person name="Kyrpides N.C."/>
            <person name="Woyke T."/>
        </authorList>
    </citation>
    <scope>NUCLEOTIDE SEQUENCE [LARGE SCALE GENOMIC DNA]</scope>
    <source>
        <strain evidence="6 7">XMU15</strain>
    </source>
</reference>
<gene>
    <name evidence="6" type="ORF">SacmaDRAFT_3967</name>
</gene>
<dbReference type="GO" id="GO:0046872">
    <property type="term" value="F:metal ion binding"/>
    <property type="evidence" value="ECO:0007669"/>
    <property type="project" value="UniProtKB-KW"/>
</dbReference>
<dbReference type="eggNOG" id="COG1371">
    <property type="taxonomic scope" value="Bacteria"/>
</dbReference>
<organism evidence="6 7">
    <name type="scientific">Saccharomonospora marina XMU15</name>
    <dbReference type="NCBI Taxonomy" id="882083"/>
    <lineage>
        <taxon>Bacteria</taxon>
        <taxon>Bacillati</taxon>
        <taxon>Actinomycetota</taxon>
        <taxon>Actinomycetes</taxon>
        <taxon>Pseudonocardiales</taxon>
        <taxon>Pseudonocardiaceae</taxon>
        <taxon>Saccharomonospora</taxon>
    </lineage>
</organism>
<dbReference type="Pfam" id="PF01951">
    <property type="entry name" value="Archease"/>
    <property type="match status" value="1"/>
</dbReference>
<proteinExistence type="inferred from homology"/>
<feature type="domain" description="Archease" evidence="5">
    <location>
        <begin position="9"/>
        <end position="141"/>
    </location>
</feature>
<dbReference type="GO" id="GO:0008033">
    <property type="term" value="P:tRNA processing"/>
    <property type="evidence" value="ECO:0007669"/>
    <property type="project" value="UniProtKB-KW"/>
</dbReference>
<sequence>MTGEVRAGYREPVHSGDLRIEAWGPSRERCIAEAVSGMVESFAGGSLGEPDEIVDVEVDGTSDEELLAAVLDEVIHLMETTGRIPATTQVLPAPRGLRVRFGVVDIGGVIAAGPIPKAVCPHGLSIEPSAGGWACRAAFDV</sequence>
<dbReference type="Gene3D" id="3.55.10.10">
    <property type="entry name" value="Archease domain"/>
    <property type="match status" value="1"/>
</dbReference>
<evidence type="ECO:0000313" key="7">
    <source>
        <dbReference type="Proteomes" id="UP000004926"/>
    </source>
</evidence>
<dbReference type="STRING" id="882083.SacmaDRAFT_3967"/>
<evidence type="ECO:0000256" key="2">
    <source>
        <dbReference type="ARBA" id="ARBA00022694"/>
    </source>
</evidence>
<keyword evidence="3" id="KW-0479">Metal-binding</keyword>
<dbReference type="InterPro" id="IPR023572">
    <property type="entry name" value="Archease_dom"/>
</dbReference>
<dbReference type="HOGENOM" id="CLU_111362_2_0_11"/>
<dbReference type="RefSeq" id="WP_009155542.1">
    <property type="nucleotide sequence ID" value="NZ_CM001439.1"/>
</dbReference>
<protein>
    <recommendedName>
        <fullName evidence="5">Archease domain-containing protein</fullName>
    </recommendedName>
</protein>
<keyword evidence="7" id="KW-1185">Reference proteome</keyword>
<evidence type="ECO:0000313" key="6">
    <source>
        <dbReference type="EMBL" id="EHR52164.1"/>
    </source>
</evidence>
<evidence type="ECO:0000256" key="3">
    <source>
        <dbReference type="ARBA" id="ARBA00022723"/>
    </source>
</evidence>
<evidence type="ECO:0000256" key="4">
    <source>
        <dbReference type="ARBA" id="ARBA00022837"/>
    </source>
</evidence>
<dbReference type="Proteomes" id="UP000004926">
    <property type="component" value="Chromosome"/>
</dbReference>
<evidence type="ECO:0000256" key="1">
    <source>
        <dbReference type="ARBA" id="ARBA00007963"/>
    </source>
</evidence>
<dbReference type="AlphaFoldDB" id="H5X3U6"/>
<keyword evidence="2" id="KW-0819">tRNA processing</keyword>
<comment type="similarity">
    <text evidence="1">Belongs to the archease family.</text>
</comment>
<dbReference type="SUPFAM" id="SSF69819">
    <property type="entry name" value="MTH1598-like"/>
    <property type="match status" value="1"/>
</dbReference>
<evidence type="ECO:0000259" key="5">
    <source>
        <dbReference type="Pfam" id="PF01951"/>
    </source>
</evidence>
<dbReference type="InterPro" id="IPR036820">
    <property type="entry name" value="Archease_dom_sf"/>
</dbReference>
<name>H5X3U6_9PSEU</name>
<dbReference type="EMBL" id="CM001439">
    <property type="protein sequence ID" value="EHR52164.1"/>
    <property type="molecule type" value="Genomic_DNA"/>
</dbReference>
<accession>H5X3U6</accession>